<evidence type="ECO:0000313" key="2">
    <source>
        <dbReference type="EMBL" id="NJP50214.1"/>
    </source>
</evidence>
<evidence type="ECO:0000313" key="3">
    <source>
        <dbReference type="Proteomes" id="UP000730591"/>
    </source>
</evidence>
<sequence length="68" mass="7542">MTEMDEEMAGKRMVGRPRPGRQTADSRTSFNDCVVQRSGKSPRDSRRPLLCASSVSGVKPRVPAQEYS</sequence>
<name>A0ABX1A6H9_9ACTN</name>
<comment type="caution">
    <text evidence="2">The sequence shown here is derived from an EMBL/GenBank/DDBJ whole genome shotgun (WGS) entry which is preliminary data.</text>
</comment>
<accession>A0ABX1A6H9</accession>
<organism evidence="2 3">
    <name type="scientific">Streptomyces composti</name>
    <dbReference type="NCBI Taxonomy" id="2720025"/>
    <lineage>
        <taxon>Bacteria</taxon>
        <taxon>Bacillati</taxon>
        <taxon>Actinomycetota</taxon>
        <taxon>Actinomycetes</taxon>
        <taxon>Kitasatosporales</taxon>
        <taxon>Streptomycetaceae</taxon>
        <taxon>Streptomyces</taxon>
    </lineage>
</organism>
<proteinExistence type="predicted"/>
<dbReference type="Proteomes" id="UP000730591">
    <property type="component" value="Unassembled WGS sequence"/>
</dbReference>
<keyword evidence="3" id="KW-1185">Reference proteome</keyword>
<gene>
    <name evidence="2" type="ORF">HCJ93_09040</name>
</gene>
<dbReference type="EMBL" id="JAATEM010000009">
    <property type="protein sequence ID" value="NJP50214.1"/>
    <property type="molecule type" value="Genomic_DNA"/>
</dbReference>
<evidence type="ECO:0000256" key="1">
    <source>
        <dbReference type="SAM" id="MobiDB-lite"/>
    </source>
</evidence>
<dbReference type="RefSeq" id="WP_167992832.1">
    <property type="nucleotide sequence ID" value="NZ_JAATEM010000009.1"/>
</dbReference>
<feature type="region of interest" description="Disordered" evidence="1">
    <location>
        <begin position="1"/>
        <end position="68"/>
    </location>
</feature>
<reference evidence="2 3" key="1">
    <citation type="submission" date="2020-03" db="EMBL/GenBank/DDBJ databases">
        <title>WGS of actinomycetes isolated from Thailand.</title>
        <authorList>
            <person name="Thawai C."/>
        </authorList>
    </citation>
    <scope>NUCLEOTIDE SEQUENCE [LARGE SCALE GENOMIC DNA]</scope>
    <source>
        <strain evidence="2 3">SBST2-5</strain>
    </source>
</reference>
<protein>
    <submittedName>
        <fullName evidence="2">Uncharacterized protein</fullName>
    </submittedName>
</protein>